<evidence type="ECO:0000256" key="2">
    <source>
        <dbReference type="SAM" id="MobiDB-lite"/>
    </source>
</evidence>
<evidence type="ECO:0000313" key="4">
    <source>
        <dbReference type="EMBL" id="RKL00438.1"/>
    </source>
</evidence>
<accession>A0A420Q6S6</accession>
<evidence type="ECO:0000259" key="3">
    <source>
        <dbReference type="Pfam" id="PF24883"/>
    </source>
</evidence>
<reference evidence="4 5" key="1">
    <citation type="journal article" date="2018" name="Sci. Rep.">
        <title>Characterisation of pathogen-specific regions and novel effector candidates in Fusarium oxysporum f. sp. cepae.</title>
        <authorList>
            <person name="Armitage A.D."/>
            <person name="Taylor A."/>
            <person name="Sobczyk M.K."/>
            <person name="Baxter L."/>
            <person name="Greenfield B.P."/>
            <person name="Bates H.J."/>
            <person name="Wilson F."/>
            <person name="Jackson A.C."/>
            <person name="Ott S."/>
            <person name="Harrison R.J."/>
            <person name="Clarkson J.P."/>
        </authorList>
    </citation>
    <scope>NUCLEOTIDE SEQUENCE [LARGE SCALE GENOMIC DNA]</scope>
    <source>
        <strain evidence="4 5">Fo_A28</strain>
    </source>
</reference>
<sequence length="91" mass="10370">MSGSSEASITQMSHRRNEIHSSHASTFHWIFEEEHEDEYLESEASQSDSDAQELVCSSFVPRLKSTDDRYWISGRPGTGKSVLMKFIISDE</sequence>
<gene>
    <name evidence="4" type="ORF">BFJ68_g12710</name>
</gene>
<feature type="domain" description="Nephrocystin 3-like N-terminal" evidence="3">
    <location>
        <begin position="66"/>
        <end position="89"/>
    </location>
</feature>
<comment type="caution">
    <text evidence="4">The sequence shown here is derived from an EMBL/GenBank/DDBJ whole genome shotgun (WGS) entry which is preliminary data.</text>
</comment>
<evidence type="ECO:0000256" key="1">
    <source>
        <dbReference type="ARBA" id="ARBA00022737"/>
    </source>
</evidence>
<keyword evidence="1" id="KW-0677">Repeat</keyword>
<feature type="region of interest" description="Disordered" evidence="2">
    <location>
        <begin position="1"/>
        <end position="20"/>
    </location>
</feature>
<evidence type="ECO:0000313" key="5">
    <source>
        <dbReference type="Proteomes" id="UP000285860"/>
    </source>
</evidence>
<dbReference type="Pfam" id="PF24883">
    <property type="entry name" value="NPHP3_N"/>
    <property type="match status" value="1"/>
</dbReference>
<name>A0A420Q6S6_FUSOX</name>
<dbReference type="Proteomes" id="UP000285860">
    <property type="component" value="Unassembled WGS sequence"/>
</dbReference>
<proteinExistence type="predicted"/>
<dbReference type="InterPro" id="IPR056884">
    <property type="entry name" value="NPHP3-like_N"/>
</dbReference>
<organism evidence="4 5">
    <name type="scientific">Fusarium oxysporum</name>
    <name type="common">Fusarium vascular wilt</name>
    <dbReference type="NCBI Taxonomy" id="5507"/>
    <lineage>
        <taxon>Eukaryota</taxon>
        <taxon>Fungi</taxon>
        <taxon>Dikarya</taxon>
        <taxon>Ascomycota</taxon>
        <taxon>Pezizomycotina</taxon>
        <taxon>Sordariomycetes</taxon>
        <taxon>Hypocreomycetidae</taxon>
        <taxon>Hypocreales</taxon>
        <taxon>Nectriaceae</taxon>
        <taxon>Fusarium</taxon>
        <taxon>Fusarium oxysporum species complex</taxon>
    </lineage>
</organism>
<feature type="compositionally biased region" description="Polar residues" evidence="2">
    <location>
        <begin position="1"/>
        <end position="12"/>
    </location>
</feature>
<dbReference type="AlphaFoldDB" id="A0A420Q6S6"/>
<protein>
    <recommendedName>
        <fullName evidence="3">Nephrocystin 3-like N-terminal domain-containing protein</fullName>
    </recommendedName>
</protein>
<dbReference type="EMBL" id="MRCY01000086">
    <property type="protein sequence ID" value="RKL00438.1"/>
    <property type="molecule type" value="Genomic_DNA"/>
</dbReference>